<organism evidence="4 5">
    <name type="scientific">Amycolatopsis pigmentata</name>
    <dbReference type="NCBI Taxonomy" id="450801"/>
    <lineage>
        <taxon>Bacteria</taxon>
        <taxon>Bacillati</taxon>
        <taxon>Actinomycetota</taxon>
        <taxon>Actinomycetes</taxon>
        <taxon>Pseudonocardiales</taxon>
        <taxon>Pseudonocardiaceae</taxon>
        <taxon>Amycolatopsis</taxon>
    </lineage>
</organism>
<proteinExistence type="inferred from homology"/>
<dbReference type="Pfam" id="PF01478">
    <property type="entry name" value="Peptidase_A24"/>
    <property type="match status" value="1"/>
</dbReference>
<evidence type="ECO:0000256" key="1">
    <source>
        <dbReference type="ARBA" id="ARBA00005801"/>
    </source>
</evidence>
<evidence type="ECO:0000313" key="5">
    <source>
        <dbReference type="Proteomes" id="UP001597417"/>
    </source>
</evidence>
<keyword evidence="2" id="KW-0472">Membrane</keyword>
<sequence length="213" mass="21611">MITGAGLVACAVAGALLGCGAHAVTRRLLMRPDSAPWANRVMAALTTAIVIVVLGWRVGLRWELVPYGLLVVSGVPLAIVDIAERRLPQVAVLPLYPALLASLSGISALRHDASPLVRAIEAMVALGGVHLVLALAVPGGMGAGDVKLAGAVGLATGWSGWGTTFTTLVWAFLILTAVMLGARLRRPSEPLGTFAYGPCLLAGAVAAIALGGG</sequence>
<keyword evidence="5" id="KW-1185">Reference proteome</keyword>
<dbReference type="EMBL" id="JBHUKR010000004">
    <property type="protein sequence ID" value="MFD2415381.1"/>
    <property type="molecule type" value="Genomic_DNA"/>
</dbReference>
<accession>A0ABW5FKA6</accession>
<dbReference type="PANTHER" id="PTHR30487:SF0">
    <property type="entry name" value="PREPILIN LEADER PEPTIDASE_N-METHYLTRANSFERASE-RELATED"/>
    <property type="match status" value="1"/>
</dbReference>
<comment type="similarity">
    <text evidence="1">Belongs to the peptidase A24 family.</text>
</comment>
<dbReference type="Proteomes" id="UP001597417">
    <property type="component" value="Unassembled WGS sequence"/>
</dbReference>
<evidence type="ECO:0000259" key="3">
    <source>
        <dbReference type="Pfam" id="PF01478"/>
    </source>
</evidence>
<gene>
    <name evidence="4" type="ORF">ACFSXZ_03465</name>
</gene>
<keyword evidence="4" id="KW-0378">Hydrolase</keyword>
<dbReference type="InterPro" id="IPR050882">
    <property type="entry name" value="Prepilin_peptidase/N-MTase"/>
</dbReference>
<keyword evidence="2" id="KW-0812">Transmembrane</keyword>
<evidence type="ECO:0000256" key="2">
    <source>
        <dbReference type="SAM" id="Phobius"/>
    </source>
</evidence>
<feature type="transmembrane region" description="Helical" evidence="2">
    <location>
        <begin position="89"/>
        <end position="109"/>
    </location>
</feature>
<name>A0ABW5FKA6_9PSEU</name>
<dbReference type="Gene3D" id="1.20.120.1220">
    <property type="match status" value="1"/>
</dbReference>
<keyword evidence="2" id="KW-1133">Transmembrane helix</keyword>
<feature type="transmembrane region" description="Helical" evidence="2">
    <location>
        <begin position="37"/>
        <end position="57"/>
    </location>
</feature>
<feature type="transmembrane region" description="Helical" evidence="2">
    <location>
        <begin position="116"/>
        <end position="138"/>
    </location>
</feature>
<dbReference type="InterPro" id="IPR000045">
    <property type="entry name" value="Prepilin_IV_endopep_pep"/>
</dbReference>
<comment type="caution">
    <text evidence="4">The sequence shown here is derived from an EMBL/GenBank/DDBJ whole genome shotgun (WGS) entry which is preliminary data.</text>
</comment>
<protein>
    <submittedName>
        <fullName evidence="4">Prepilin peptidase</fullName>
        <ecNumber evidence="4">3.4.23.43</ecNumber>
    </submittedName>
</protein>
<dbReference type="EC" id="3.4.23.43" evidence="4"/>
<evidence type="ECO:0000313" key="4">
    <source>
        <dbReference type="EMBL" id="MFD2415381.1"/>
    </source>
</evidence>
<feature type="domain" description="Prepilin type IV endopeptidase peptidase" evidence="3">
    <location>
        <begin position="75"/>
        <end position="178"/>
    </location>
</feature>
<dbReference type="PANTHER" id="PTHR30487">
    <property type="entry name" value="TYPE 4 PREPILIN-LIKE PROTEINS LEADER PEPTIDE-PROCESSING ENZYME"/>
    <property type="match status" value="1"/>
</dbReference>
<feature type="transmembrane region" description="Helical" evidence="2">
    <location>
        <begin position="158"/>
        <end position="182"/>
    </location>
</feature>
<reference evidence="5" key="1">
    <citation type="journal article" date="2019" name="Int. J. Syst. Evol. Microbiol.">
        <title>The Global Catalogue of Microorganisms (GCM) 10K type strain sequencing project: providing services to taxonomists for standard genome sequencing and annotation.</title>
        <authorList>
            <consortium name="The Broad Institute Genomics Platform"/>
            <consortium name="The Broad Institute Genome Sequencing Center for Infectious Disease"/>
            <person name="Wu L."/>
            <person name="Ma J."/>
        </authorList>
    </citation>
    <scope>NUCLEOTIDE SEQUENCE [LARGE SCALE GENOMIC DNA]</scope>
    <source>
        <strain evidence="5">CGMCC 4.7645</strain>
    </source>
</reference>
<feature type="transmembrane region" description="Helical" evidence="2">
    <location>
        <begin position="194"/>
        <end position="212"/>
    </location>
</feature>
<dbReference type="GO" id="GO:0004190">
    <property type="term" value="F:aspartic-type endopeptidase activity"/>
    <property type="evidence" value="ECO:0007669"/>
    <property type="project" value="UniProtKB-EC"/>
</dbReference>